<keyword evidence="1" id="KW-0064">Aspartyl protease</keyword>
<feature type="transmembrane region" description="Helical" evidence="3">
    <location>
        <begin position="6"/>
        <end position="27"/>
    </location>
</feature>
<dbReference type="PIRSF" id="PIRSF018571">
    <property type="entry name" value="SpoIIGA"/>
    <property type="match status" value="1"/>
</dbReference>
<dbReference type="GO" id="GO:0030435">
    <property type="term" value="P:sporulation resulting in formation of a cellular spore"/>
    <property type="evidence" value="ECO:0007669"/>
    <property type="project" value="UniProtKB-KW"/>
</dbReference>
<dbReference type="OrthoDB" id="2690199at2"/>
<evidence type="ECO:0000313" key="4">
    <source>
        <dbReference type="EMBL" id="SET30527.1"/>
    </source>
</evidence>
<organism evidence="4 5">
    <name type="scientific">Oceanobacillus limi</name>
    <dbReference type="NCBI Taxonomy" id="930131"/>
    <lineage>
        <taxon>Bacteria</taxon>
        <taxon>Bacillati</taxon>
        <taxon>Bacillota</taxon>
        <taxon>Bacilli</taxon>
        <taxon>Bacillales</taxon>
        <taxon>Bacillaceae</taxon>
        <taxon>Oceanobacillus</taxon>
    </lineage>
</organism>
<dbReference type="Proteomes" id="UP000198618">
    <property type="component" value="Unassembled WGS sequence"/>
</dbReference>
<dbReference type="RefSeq" id="WP_090869637.1">
    <property type="nucleotide sequence ID" value="NZ_FOHE01000008.1"/>
</dbReference>
<dbReference type="GO" id="GO:0004190">
    <property type="term" value="F:aspartic-type endopeptidase activity"/>
    <property type="evidence" value="ECO:0007669"/>
    <property type="project" value="UniProtKB-KW"/>
</dbReference>
<evidence type="ECO:0000256" key="3">
    <source>
        <dbReference type="SAM" id="Phobius"/>
    </source>
</evidence>
<keyword evidence="3" id="KW-0812">Transmembrane</keyword>
<feature type="active site" evidence="2">
    <location>
        <position position="183"/>
    </location>
</feature>
<dbReference type="GO" id="GO:0005886">
    <property type="term" value="C:plasma membrane"/>
    <property type="evidence" value="ECO:0007669"/>
    <property type="project" value="UniProtKB-SubCell"/>
</dbReference>
<comment type="subcellular location">
    <subcellularLocation>
        <location evidence="1">Cell membrane</location>
    </subcellularLocation>
</comment>
<keyword evidence="1 3" id="KW-0472">Membrane</keyword>
<keyword evidence="1" id="KW-1003">Cell membrane</keyword>
<reference evidence="4 5" key="1">
    <citation type="submission" date="2016-10" db="EMBL/GenBank/DDBJ databases">
        <authorList>
            <person name="de Groot N.N."/>
        </authorList>
    </citation>
    <scope>NUCLEOTIDE SEQUENCE [LARGE SCALE GENOMIC DNA]</scope>
    <source>
        <strain evidence="4 5">IBRC-M 10780</strain>
    </source>
</reference>
<gene>
    <name evidence="4" type="ORF">SAMN05216389_108154</name>
</gene>
<dbReference type="EC" id="3.4.23.-" evidence="1"/>
<sequence length="306" mass="35359">MTIYLDAVWILNFFLDFMLLLLTQALAREYAKRYRLFIGAFVASLLVPITLFYPESFFASVFGKLLYSIIIILSSFRFYTIYRTVKLLLLFYFVSFSVGGGLIAAHYLFQNPIGLSQGGFLTFDSGYGDPVSWMFVIIGFPLAWIYTKIRMDKHAVEKIRYDQMYPVTISVKNKSFSTTGYIDSGNQLIDPITKKAVIICDESFLKQWFSEDDWRSLKLAHDHLEVENIPKNWEKFIQLIPYQGVAGKSNFLFAIKPDQLIIYDEANEIVINKVLVGIQFGELTRDHRYHCLLHPQIFKLSAVHTA</sequence>
<dbReference type="GO" id="GO:0030436">
    <property type="term" value="P:asexual sporulation"/>
    <property type="evidence" value="ECO:0007669"/>
    <property type="project" value="InterPro"/>
</dbReference>
<comment type="function">
    <text evidence="1">Probable aspartic protease that is responsible for the proteolytic cleavage of the RNA polymerase sigma E factor (SigE/spoIIGB) to yield the active peptide in the mother cell during sporulation. Responds to a signal from the forespore that is triggered by the extracellular signal protein SpoIIR.</text>
</comment>
<keyword evidence="1" id="KW-0749">Sporulation</keyword>
<dbReference type="Pfam" id="PF03419">
    <property type="entry name" value="Peptidase_U4"/>
    <property type="match status" value="1"/>
</dbReference>
<dbReference type="NCBIfam" id="TIGR02854">
    <property type="entry name" value="spore_II_GA"/>
    <property type="match status" value="1"/>
</dbReference>
<feature type="transmembrane region" description="Helical" evidence="3">
    <location>
        <begin position="34"/>
        <end position="53"/>
    </location>
</feature>
<proteinExistence type="inferred from homology"/>
<feature type="transmembrane region" description="Helical" evidence="3">
    <location>
        <begin position="130"/>
        <end position="147"/>
    </location>
</feature>
<evidence type="ECO:0000256" key="2">
    <source>
        <dbReference type="PIRSR" id="PIRSR018571-1"/>
    </source>
</evidence>
<dbReference type="STRING" id="930131.SAMN05216389_108154"/>
<feature type="transmembrane region" description="Helical" evidence="3">
    <location>
        <begin position="65"/>
        <end position="82"/>
    </location>
</feature>
<name>A0A1I0DEQ3_9BACI</name>
<comment type="subunit">
    <text evidence="1">Self-associates. Interacts with SigE. Interacts with SpoIIR.</text>
</comment>
<dbReference type="InterPro" id="IPR005081">
    <property type="entry name" value="SpoIIGA"/>
</dbReference>
<protein>
    <recommendedName>
        <fullName evidence="1">Sporulation sigma-E factor-processing peptidase</fullName>
        <ecNumber evidence="1">3.4.23.-</ecNumber>
    </recommendedName>
    <alternativeName>
        <fullName evidence="1">Membrane-associated aspartic protease</fullName>
    </alternativeName>
    <alternativeName>
        <fullName evidence="1">Stage II sporulation protein GA</fullName>
    </alternativeName>
</protein>
<dbReference type="GO" id="GO:0006508">
    <property type="term" value="P:proteolysis"/>
    <property type="evidence" value="ECO:0007669"/>
    <property type="project" value="UniProtKB-KW"/>
</dbReference>
<accession>A0A1I0DEQ3</accession>
<evidence type="ECO:0000256" key="1">
    <source>
        <dbReference type="PIRNR" id="PIRNR018571"/>
    </source>
</evidence>
<dbReference type="AlphaFoldDB" id="A0A1I0DEQ3"/>
<comment type="similarity">
    <text evidence="1">Belongs to the peptidase U4 family.</text>
</comment>
<keyword evidence="1" id="KW-0378">Hydrolase</keyword>
<keyword evidence="3" id="KW-1133">Transmembrane helix</keyword>
<feature type="transmembrane region" description="Helical" evidence="3">
    <location>
        <begin position="89"/>
        <end position="110"/>
    </location>
</feature>
<keyword evidence="5" id="KW-1185">Reference proteome</keyword>
<evidence type="ECO:0000313" key="5">
    <source>
        <dbReference type="Proteomes" id="UP000198618"/>
    </source>
</evidence>
<dbReference type="EMBL" id="FOHE01000008">
    <property type="protein sequence ID" value="SET30527.1"/>
    <property type="molecule type" value="Genomic_DNA"/>
</dbReference>
<keyword evidence="1" id="KW-0645">Protease</keyword>